<organism evidence="1 2">
    <name type="scientific">Cryptolaemus montrouzieri</name>
    <dbReference type="NCBI Taxonomy" id="559131"/>
    <lineage>
        <taxon>Eukaryota</taxon>
        <taxon>Metazoa</taxon>
        <taxon>Ecdysozoa</taxon>
        <taxon>Arthropoda</taxon>
        <taxon>Hexapoda</taxon>
        <taxon>Insecta</taxon>
        <taxon>Pterygota</taxon>
        <taxon>Neoptera</taxon>
        <taxon>Endopterygota</taxon>
        <taxon>Coleoptera</taxon>
        <taxon>Polyphaga</taxon>
        <taxon>Cucujiformia</taxon>
        <taxon>Coccinelloidea</taxon>
        <taxon>Coccinellidae</taxon>
        <taxon>Scymninae</taxon>
        <taxon>Scymnini</taxon>
        <taxon>Cryptolaemus</taxon>
    </lineage>
</organism>
<protein>
    <submittedName>
        <fullName evidence="1">Uncharacterized protein</fullName>
    </submittedName>
</protein>
<name>A0ABD2NWM2_9CUCU</name>
<evidence type="ECO:0000313" key="1">
    <source>
        <dbReference type="EMBL" id="KAL3283053.1"/>
    </source>
</evidence>
<reference evidence="1 2" key="1">
    <citation type="journal article" date="2021" name="BMC Biol.">
        <title>Horizontally acquired antibacterial genes associated with adaptive radiation of ladybird beetles.</title>
        <authorList>
            <person name="Li H.S."/>
            <person name="Tang X.F."/>
            <person name="Huang Y.H."/>
            <person name="Xu Z.Y."/>
            <person name="Chen M.L."/>
            <person name="Du X.Y."/>
            <person name="Qiu B.Y."/>
            <person name="Chen P.T."/>
            <person name="Zhang W."/>
            <person name="Slipinski A."/>
            <person name="Escalona H.E."/>
            <person name="Waterhouse R.M."/>
            <person name="Zwick A."/>
            <person name="Pang H."/>
        </authorList>
    </citation>
    <scope>NUCLEOTIDE SEQUENCE [LARGE SCALE GENOMIC DNA]</scope>
    <source>
        <strain evidence="1">SYSU2018</strain>
    </source>
</reference>
<gene>
    <name evidence="1" type="ORF">HHI36_006211</name>
</gene>
<dbReference type="AlphaFoldDB" id="A0ABD2NWM2"/>
<proteinExistence type="predicted"/>
<keyword evidence="2" id="KW-1185">Reference proteome</keyword>
<dbReference type="EMBL" id="JABFTP020000144">
    <property type="protein sequence ID" value="KAL3283053.1"/>
    <property type="molecule type" value="Genomic_DNA"/>
</dbReference>
<evidence type="ECO:0000313" key="2">
    <source>
        <dbReference type="Proteomes" id="UP001516400"/>
    </source>
</evidence>
<dbReference type="Proteomes" id="UP001516400">
    <property type="component" value="Unassembled WGS sequence"/>
</dbReference>
<accession>A0ABD2NWM2</accession>
<comment type="caution">
    <text evidence="1">The sequence shown here is derived from an EMBL/GenBank/DDBJ whole genome shotgun (WGS) entry which is preliminary data.</text>
</comment>
<feature type="non-terminal residue" evidence="1">
    <location>
        <position position="1"/>
    </location>
</feature>
<sequence length="51" mass="5784">QDITEKAQSLVQHYCDDLKDDLDQEGVQFHSQVSSNKTADLNQQHCGSTMF</sequence>